<dbReference type="AlphaFoldDB" id="A0AA38VBG5"/>
<dbReference type="EMBL" id="JANBVO010000060">
    <property type="protein sequence ID" value="KAJ9132178.1"/>
    <property type="molecule type" value="Genomic_DNA"/>
</dbReference>
<evidence type="ECO:0000313" key="3">
    <source>
        <dbReference type="EMBL" id="KAJ9132178.1"/>
    </source>
</evidence>
<organism evidence="3 4">
    <name type="scientific">Pleurostoma richardsiae</name>
    <dbReference type="NCBI Taxonomy" id="41990"/>
    <lineage>
        <taxon>Eukaryota</taxon>
        <taxon>Fungi</taxon>
        <taxon>Dikarya</taxon>
        <taxon>Ascomycota</taxon>
        <taxon>Pezizomycotina</taxon>
        <taxon>Sordariomycetes</taxon>
        <taxon>Sordariomycetidae</taxon>
        <taxon>Calosphaeriales</taxon>
        <taxon>Pleurostomataceae</taxon>
        <taxon>Pleurostoma</taxon>
    </lineage>
</organism>
<accession>A0AA38VBG5</accession>
<reference evidence="3" key="1">
    <citation type="submission" date="2022-07" db="EMBL/GenBank/DDBJ databases">
        <title>Fungi with potential for degradation of polypropylene.</title>
        <authorList>
            <person name="Gostincar C."/>
        </authorList>
    </citation>
    <scope>NUCLEOTIDE SEQUENCE</scope>
    <source>
        <strain evidence="3">EXF-13308</strain>
    </source>
</reference>
<dbReference type="InterPro" id="IPR002889">
    <property type="entry name" value="WSC_carb-bd"/>
</dbReference>
<sequence>MTVEKCAILCSSYVFYGVEYGRECYCGNSIENGAFKAESDACDIACVGDTSEICGGRSLLNVYQVGGTTTTSSVSSSATAVTYPYVSQGCYAEPASGARALTQVYSSTKMTKELCFYNCWNGGFKFAGLEYGQECWCGNAVADGTESVDQSYCSFACSGDSTETCGASSYLELYGPPVSSSSTPATVSSTSSSASSSAANTFSASSTSAAPTSSTTPQATCNAFQSTPSGYDFTPHSDADLASWDSYYQPSSTNPAISWVAGDGAQIIQFDFSAYGYISAARYFNLIRGATYTISYTTYSTSASTQGSIQVYGGETYTDNYWMFTTQGTINQWQTTTQTMVAMVEGYSLTWYINYGGSDTARFLVGDISITLVSLPTTSTTTLSSEPVIVGSLTSGESPLPSSGWAQFYESITPTNVTASYDSPGYDGAAYSRKVDFTTTGGYTGTSARYLAYMFNPQLTDYSGQFVGKLRYRSADSSGCYVGITAVGWWQGRKTVSGCDGEWEEMTTVPMTVSSSTQFTLWAQCYHSPQVEAKFWFDDFRLYKVEA</sequence>
<dbReference type="PROSITE" id="PS51212">
    <property type="entry name" value="WSC"/>
    <property type="match status" value="2"/>
</dbReference>
<dbReference type="Proteomes" id="UP001174694">
    <property type="component" value="Unassembled WGS sequence"/>
</dbReference>
<feature type="domain" description="WSC" evidence="2">
    <location>
        <begin position="1"/>
        <end position="66"/>
    </location>
</feature>
<dbReference type="PANTHER" id="PTHR45964">
    <property type="entry name" value="WSCD FAMILY MEMBER CG9164"/>
    <property type="match status" value="1"/>
</dbReference>
<evidence type="ECO:0000313" key="4">
    <source>
        <dbReference type="Proteomes" id="UP001174694"/>
    </source>
</evidence>
<name>A0AA38VBG5_9PEZI</name>
<dbReference type="SUPFAM" id="SSF49785">
    <property type="entry name" value="Galactose-binding domain-like"/>
    <property type="match status" value="1"/>
</dbReference>
<dbReference type="InterPro" id="IPR008979">
    <property type="entry name" value="Galactose-bd-like_sf"/>
</dbReference>
<dbReference type="Pfam" id="PF01822">
    <property type="entry name" value="WSC"/>
    <property type="match status" value="2"/>
</dbReference>
<feature type="domain" description="WSC" evidence="2">
    <location>
        <begin position="84"/>
        <end position="177"/>
    </location>
</feature>
<protein>
    <recommendedName>
        <fullName evidence="2">WSC domain-containing protein</fullName>
    </recommendedName>
</protein>
<proteinExistence type="predicted"/>
<keyword evidence="1" id="KW-0677">Repeat</keyword>
<evidence type="ECO:0000256" key="1">
    <source>
        <dbReference type="ARBA" id="ARBA00022737"/>
    </source>
</evidence>
<evidence type="ECO:0000259" key="2">
    <source>
        <dbReference type="PROSITE" id="PS51212"/>
    </source>
</evidence>
<comment type="caution">
    <text evidence="3">The sequence shown here is derived from an EMBL/GenBank/DDBJ whole genome shotgun (WGS) entry which is preliminary data.</text>
</comment>
<dbReference type="InterPro" id="IPR051589">
    <property type="entry name" value="Sialate-O-sulfotransferase"/>
</dbReference>
<keyword evidence="4" id="KW-1185">Reference proteome</keyword>
<dbReference type="PANTHER" id="PTHR45964:SF5">
    <property type="entry name" value="WSCD FAMILY MEMBER CG9164"/>
    <property type="match status" value="1"/>
</dbReference>
<dbReference type="SMART" id="SM00321">
    <property type="entry name" value="WSC"/>
    <property type="match status" value="2"/>
</dbReference>
<gene>
    <name evidence="3" type="ORF">NKR23_g11373</name>
</gene>